<dbReference type="Pfam" id="PF01713">
    <property type="entry name" value="Smr"/>
    <property type="match status" value="1"/>
</dbReference>
<feature type="domain" description="Smr" evidence="2">
    <location>
        <begin position="100"/>
        <end position="176"/>
    </location>
</feature>
<keyword evidence="4" id="KW-1185">Reference proteome</keyword>
<dbReference type="SMART" id="SM00463">
    <property type="entry name" value="SMR"/>
    <property type="match status" value="1"/>
</dbReference>
<sequence length="278" mass="31995">MSAAAIVANRGVFLNDTEPDYNHVSDQEYVTFRKKAQDAYNKRAELSQKSQNAYKQGDKQKAHELSVEANKQLAIAEQFNAKAAEFVFIENNKDSDDNDIDLHGLYVKEAEYILKQRIISGINKHQPTIDCIVGKGLHSKNGVAKLKPAVEQLCNDANLRCWVDKKNSGVLHIDIQNAQIPQSWYNINPSGIGAMDDTYYAYHPNEKPTNNQPYPQTYQPSYQPHQQQHQQQQYHQQPHHQQQQQYHQQQQQQQQSQNTDFAMCLFGVFGLLFKSFCR</sequence>
<dbReference type="SMART" id="SM01162">
    <property type="entry name" value="DUF1771"/>
    <property type="match status" value="1"/>
</dbReference>
<dbReference type="PANTHER" id="PTHR47417">
    <property type="entry name" value="SMR DOMAIN-CONTAINING PROTEIN YPL199C"/>
    <property type="match status" value="1"/>
</dbReference>
<dbReference type="PROSITE" id="PS50828">
    <property type="entry name" value="SMR"/>
    <property type="match status" value="1"/>
</dbReference>
<dbReference type="Pfam" id="PF08590">
    <property type="entry name" value="DUF1771"/>
    <property type="match status" value="1"/>
</dbReference>
<dbReference type="InterPro" id="IPR053020">
    <property type="entry name" value="Smr_domain_protein"/>
</dbReference>
<dbReference type="InterPro" id="IPR036063">
    <property type="entry name" value="Smr_dom_sf"/>
</dbReference>
<feature type="region of interest" description="Disordered" evidence="1">
    <location>
        <begin position="198"/>
        <end position="254"/>
    </location>
</feature>
<dbReference type="Gene3D" id="3.30.1370.110">
    <property type="match status" value="1"/>
</dbReference>
<gene>
    <name evidence="3" type="ORF">DAPK24_036610</name>
</gene>
<evidence type="ECO:0000313" key="3">
    <source>
        <dbReference type="EMBL" id="GMM47086.1"/>
    </source>
</evidence>
<dbReference type="InterPro" id="IPR013899">
    <property type="entry name" value="DUF1771"/>
</dbReference>
<dbReference type="Proteomes" id="UP001378960">
    <property type="component" value="Unassembled WGS sequence"/>
</dbReference>
<evidence type="ECO:0000256" key="1">
    <source>
        <dbReference type="SAM" id="MobiDB-lite"/>
    </source>
</evidence>
<feature type="compositionally biased region" description="Low complexity" evidence="1">
    <location>
        <begin position="212"/>
        <end position="254"/>
    </location>
</feature>
<comment type="caution">
    <text evidence="3">The sequence shown here is derived from an EMBL/GenBank/DDBJ whole genome shotgun (WGS) entry which is preliminary data.</text>
</comment>
<organism evidence="3 4">
    <name type="scientific">Pichia kluyveri</name>
    <name type="common">Yeast</name>
    <dbReference type="NCBI Taxonomy" id="36015"/>
    <lineage>
        <taxon>Eukaryota</taxon>
        <taxon>Fungi</taxon>
        <taxon>Dikarya</taxon>
        <taxon>Ascomycota</taxon>
        <taxon>Saccharomycotina</taxon>
        <taxon>Pichiomycetes</taxon>
        <taxon>Pichiales</taxon>
        <taxon>Pichiaceae</taxon>
        <taxon>Pichia</taxon>
    </lineage>
</organism>
<reference evidence="3 4" key="1">
    <citation type="journal article" date="2023" name="Elife">
        <title>Identification of key yeast species and microbe-microbe interactions impacting larval growth of Drosophila in the wild.</title>
        <authorList>
            <person name="Mure A."/>
            <person name="Sugiura Y."/>
            <person name="Maeda R."/>
            <person name="Honda K."/>
            <person name="Sakurai N."/>
            <person name="Takahashi Y."/>
            <person name="Watada M."/>
            <person name="Katoh T."/>
            <person name="Gotoh A."/>
            <person name="Gotoh Y."/>
            <person name="Taniguchi I."/>
            <person name="Nakamura K."/>
            <person name="Hayashi T."/>
            <person name="Katayama T."/>
            <person name="Uemura T."/>
            <person name="Hattori Y."/>
        </authorList>
    </citation>
    <scope>NUCLEOTIDE SEQUENCE [LARGE SCALE GENOMIC DNA]</scope>
    <source>
        <strain evidence="3 4">PK-24</strain>
    </source>
</reference>
<evidence type="ECO:0000313" key="4">
    <source>
        <dbReference type="Proteomes" id="UP001378960"/>
    </source>
</evidence>
<evidence type="ECO:0000259" key="2">
    <source>
        <dbReference type="PROSITE" id="PS50828"/>
    </source>
</evidence>
<accession>A0AAV5R6G1</accession>
<dbReference type="InterPro" id="IPR002625">
    <property type="entry name" value="Smr_dom"/>
</dbReference>
<dbReference type="AlphaFoldDB" id="A0AAV5R6G1"/>
<proteinExistence type="predicted"/>
<protein>
    <recommendedName>
        <fullName evidence="2">Smr domain-containing protein</fullName>
    </recommendedName>
</protein>
<dbReference type="PANTHER" id="PTHR47417:SF1">
    <property type="entry name" value="SMR DOMAIN-CONTAINING PROTEIN YPL199C"/>
    <property type="match status" value="1"/>
</dbReference>
<name>A0AAV5R6G1_PICKL</name>
<dbReference type="EMBL" id="BTGB01000005">
    <property type="protein sequence ID" value="GMM47086.1"/>
    <property type="molecule type" value="Genomic_DNA"/>
</dbReference>
<dbReference type="SUPFAM" id="SSF160443">
    <property type="entry name" value="SMR domain-like"/>
    <property type="match status" value="1"/>
</dbReference>